<name>A0A344USU8_9ACTN</name>
<evidence type="ECO:0000313" key="1">
    <source>
        <dbReference type="EMBL" id="AXE38346.1"/>
    </source>
</evidence>
<dbReference type="Proteomes" id="UP000251995">
    <property type="component" value="Chromosome"/>
</dbReference>
<organism evidence="1 2">
    <name type="scientific">Acidipropionibacterium virtanenii</name>
    <dbReference type="NCBI Taxonomy" id="2057246"/>
    <lineage>
        <taxon>Bacteria</taxon>
        <taxon>Bacillati</taxon>
        <taxon>Actinomycetota</taxon>
        <taxon>Actinomycetes</taxon>
        <taxon>Propionibacteriales</taxon>
        <taxon>Propionibacteriaceae</taxon>
        <taxon>Acidipropionibacterium</taxon>
    </lineage>
</organism>
<dbReference type="KEGG" id="acij:JS278_01166"/>
<gene>
    <name evidence="1" type="ORF">JS278_01166</name>
</gene>
<evidence type="ECO:0000313" key="2">
    <source>
        <dbReference type="Proteomes" id="UP000251995"/>
    </source>
</evidence>
<keyword evidence="2" id="KW-1185">Reference proteome</keyword>
<protein>
    <submittedName>
        <fullName evidence="1">Uncharacterized protein</fullName>
    </submittedName>
</protein>
<proteinExistence type="predicted"/>
<accession>A0A344USU8</accession>
<dbReference type="AlphaFoldDB" id="A0A344USU8"/>
<reference evidence="1 2" key="1">
    <citation type="submission" date="2017-12" db="EMBL/GenBank/DDBJ databases">
        <title>The whole genome sequence of the Acidipropionibacterium virtanenii sp. nov. type strain JS278.</title>
        <authorList>
            <person name="Laine P."/>
            <person name="Deptula P."/>
            <person name="Varmanen P."/>
            <person name="Auvinen P."/>
        </authorList>
    </citation>
    <scope>NUCLEOTIDE SEQUENCE [LARGE SCALE GENOMIC DNA]</scope>
    <source>
        <strain evidence="1 2">JS278</strain>
    </source>
</reference>
<sequence>MSRVTEGHLVRHYRGAKCGRDAALLDIVAVCRGAPPIEPDDILTARTSSDFRTEDIGYLTKPVRIDEWIATVRTRYAFLADLDTDERRWVQCNGGDRYEVETTLTTVE</sequence>
<dbReference type="EMBL" id="CP025198">
    <property type="protein sequence ID" value="AXE38346.1"/>
    <property type="molecule type" value="Genomic_DNA"/>
</dbReference>